<dbReference type="RefSeq" id="WP_097230128.1">
    <property type="nucleotide sequence ID" value="NZ_OCNE01000003.1"/>
</dbReference>
<keyword evidence="1" id="KW-1133">Transmembrane helix</keyword>
<proteinExistence type="predicted"/>
<feature type="transmembrane region" description="Helical" evidence="1">
    <location>
        <begin position="173"/>
        <end position="196"/>
    </location>
</feature>
<feature type="transmembrane region" description="Helical" evidence="1">
    <location>
        <begin position="409"/>
        <end position="429"/>
    </location>
</feature>
<organism evidence="2 3">
    <name type="scientific">Streptomyces zhaozhouensis</name>
    <dbReference type="NCBI Taxonomy" id="1300267"/>
    <lineage>
        <taxon>Bacteria</taxon>
        <taxon>Bacillati</taxon>
        <taxon>Actinomycetota</taxon>
        <taxon>Actinomycetes</taxon>
        <taxon>Kitasatosporales</taxon>
        <taxon>Streptomycetaceae</taxon>
        <taxon>Streptomyces</taxon>
    </lineage>
</organism>
<evidence type="ECO:0000313" key="3">
    <source>
        <dbReference type="Proteomes" id="UP000219072"/>
    </source>
</evidence>
<accession>A0A286DSP7</accession>
<dbReference type="Proteomes" id="UP000219072">
    <property type="component" value="Unassembled WGS sequence"/>
</dbReference>
<keyword evidence="3" id="KW-1185">Reference proteome</keyword>
<protein>
    <recommendedName>
        <fullName evidence="4">Dolichyl-phosphate-mannose-protein mannosyltransferase</fullName>
    </recommendedName>
</protein>
<feature type="transmembrane region" description="Helical" evidence="1">
    <location>
        <begin position="293"/>
        <end position="313"/>
    </location>
</feature>
<dbReference type="OrthoDB" id="5242248at2"/>
<feature type="transmembrane region" description="Helical" evidence="1">
    <location>
        <begin position="377"/>
        <end position="397"/>
    </location>
</feature>
<dbReference type="AlphaFoldDB" id="A0A286DSP7"/>
<feature type="transmembrane region" description="Helical" evidence="1">
    <location>
        <begin position="52"/>
        <end position="73"/>
    </location>
</feature>
<sequence>MNVRKPSSDLVAAVSALLLFVVSAVVGAAVNGDDVLFLDWPPLFAEWEPHLGPGTPAALLVAAVVVVNGPAWARRSGWRALVWGSGLGSLVWITSLALVDGWRRGVTERLATGEEYLTALDDIGAVGPFLRTFTDHIPLDSPDNWPAHVAGHPPGATLTFVLLDRVGLAGGGWAAAFCVVVAASAVPAVLLTVRALAGEEPARSAAPFLVLAPAAVWMGVSADGYFAGVAAWAVALLALSVRGFRGRTGRRLAAVGSGVLFGLLLYLSYGLVLMAALGVAVLLVAWDARPLPWVLLGVAPWVAGFTAAGFWWFDGYTVLVDRYHAGAGGYRPYAYFVWANLAAQVASLGLATVAGLRRGVVEGARGVRELAARRPEDAGRSALVGLLAAGAVAMLAADLSGMSKAETERIWLPFAVWLLPAAALLPAALARSWLVAQAATALLVNHLWLTRW</sequence>
<evidence type="ECO:0008006" key="4">
    <source>
        <dbReference type="Google" id="ProtNLM"/>
    </source>
</evidence>
<evidence type="ECO:0000256" key="1">
    <source>
        <dbReference type="SAM" id="Phobius"/>
    </source>
</evidence>
<feature type="transmembrane region" description="Helical" evidence="1">
    <location>
        <begin position="80"/>
        <end position="99"/>
    </location>
</feature>
<feature type="transmembrane region" description="Helical" evidence="1">
    <location>
        <begin position="333"/>
        <end position="356"/>
    </location>
</feature>
<keyword evidence="1" id="KW-0472">Membrane</keyword>
<reference evidence="2 3" key="1">
    <citation type="submission" date="2017-09" db="EMBL/GenBank/DDBJ databases">
        <authorList>
            <person name="Ehlers B."/>
            <person name="Leendertz F.H."/>
        </authorList>
    </citation>
    <scope>NUCLEOTIDE SEQUENCE [LARGE SCALE GENOMIC DNA]</scope>
    <source>
        <strain evidence="2 3">CGMCC 4.7095</strain>
    </source>
</reference>
<feature type="transmembrane region" description="Helical" evidence="1">
    <location>
        <begin position="259"/>
        <end position="286"/>
    </location>
</feature>
<feature type="transmembrane region" description="Helical" evidence="1">
    <location>
        <begin position="208"/>
        <end position="239"/>
    </location>
</feature>
<gene>
    <name evidence="2" type="ORF">SAMN06297387_103242</name>
</gene>
<dbReference type="EMBL" id="OCNE01000003">
    <property type="protein sequence ID" value="SOD61584.1"/>
    <property type="molecule type" value="Genomic_DNA"/>
</dbReference>
<evidence type="ECO:0000313" key="2">
    <source>
        <dbReference type="EMBL" id="SOD61584.1"/>
    </source>
</evidence>
<name>A0A286DSP7_9ACTN</name>
<keyword evidence="1" id="KW-0812">Transmembrane</keyword>